<evidence type="ECO:0000256" key="2">
    <source>
        <dbReference type="ARBA" id="ARBA00022606"/>
    </source>
</evidence>
<name>A0A195CI09_9HYME</name>
<dbReference type="Proteomes" id="UP000078542">
    <property type="component" value="Unassembled WGS sequence"/>
</dbReference>
<keyword evidence="11" id="KW-1185">Reference proteome</keyword>
<evidence type="ECO:0000313" key="11">
    <source>
        <dbReference type="Proteomes" id="UP000078542"/>
    </source>
</evidence>
<evidence type="ECO:0000256" key="7">
    <source>
        <dbReference type="ARBA" id="ARBA00023170"/>
    </source>
</evidence>
<evidence type="ECO:0000256" key="4">
    <source>
        <dbReference type="ARBA" id="ARBA00022725"/>
    </source>
</evidence>
<dbReference type="GO" id="GO:0007165">
    <property type="term" value="P:signal transduction"/>
    <property type="evidence" value="ECO:0007669"/>
    <property type="project" value="UniProtKB-KW"/>
</dbReference>
<proteinExistence type="predicted"/>
<keyword evidence="7" id="KW-0675">Receptor</keyword>
<evidence type="ECO:0000256" key="9">
    <source>
        <dbReference type="SAM" id="Phobius"/>
    </source>
</evidence>
<dbReference type="GO" id="GO:0016020">
    <property type="term" value="C:membrane"/>
    <property type="evidence" value="ECO:0007669"/>
    <property type="project" value="UniProtKB-SubCell"/>
</dbReference>
<organism evidence="10 11">
    <name type="scientific">Cyphomyrmex costatus</name>
    <dbReference type="NCBI Taxonomy" id="456900"/>
    <lineage>
        <taxon>Eukaryota</taxon>
        <taxon>Metazoa</taxon>
        <taxon>Ecdysozoa</taxon>
        <taxon>Arthropoda</taxon>
        <taxon>Hexapoda</taxon>
        <taxon>Insecta</taxon>
        <taxon>Pterygota</taxon>
        <taxon>Neoptera</taxon>
        <taxon>Endopterygota</taxon>
        <taxon>Hymenoptera</taxon>
        <taxon>Apocrita</taxon>
        <taxon>Aculeata</taxon>
        <taxon>Formicoidea</taxon>
        <taxon>Formicidae</taxon>
        <taxon>Myrmicinae</taxon>
        <taxon>Cyphomyrmex</taxon>
    </lineage>
</organism>
<evidence type="ECO:0000256" key="5">
    <source>
        <dbReference type="ARBA" id="ARBA00022989"/>
    </source>
</evidence>
<keyword evidence="5 9" id="KW-1133">Transmembrane helix</keyword>
<reference evidence="10 11" key="1">
    <citation type="submission" date="2016-03" db="EMBL/GenBank/DDBJ databases">
        <title>Cyphomyrmex costatus WGS genome.</title>
        <authorList>
            <person name="Nygaard S."/>
            <person name="Hu H."/>
            <person name="Boomsma J."/>
            <person name="Zhang G."/>
        </authorList>
    </citation>
    <scope>NUCLEOTIDE SEQUENCE [LARGE SCALE GENOMIC DNA]</scope>
    <source>
        <strain evidence="10">MS0001</strain>
        <tissue evidence="10">Whole body</tissue>
    </source>
</reference>
<evidence type="ECO:0000256" key="6">
    <source>
        <dbReference type="ARBA" id="ARBA00023136"/>
    </source>
</evidence>
<comment type="subcellular location">
    <subcellularLocation>
        <location evidence="1">Membrane</location>
        <topology evidence="1">Multi-pass membrane protein</topology>
    </subcellularLocation>
</comment>
<dbReference type="GO" id="GO:0005549">
    <property type="term" value="F:odorant binding"/>
    <property type="evidence" value="ECO:0007669"/>
    <property type="project" value="InterPro"/>
</dbReference>
<dbReference type="AlphaFoldDB" id="A0A195CI09"/>
<keyword evidence="4" id="KW-0552">Olfaction</keyword>
<keyword evidence="6 9" id="KW-0472">Membrane</keyword>
<accession>A0A195CI09</accession>
<dbReference type="InterPro" id="IPR004117">
    <property type="entry name" value="7tm6_olfct_rcpt"/>
</dbReference>
<evidence type="ECO:0000313" key="10">
    <source>
        <dbReference type="EMBL" id="KYN00375.1"/>
    </source>
</evidence>
<feature type="non-terminal residue" evidence="10">
    <location>
        <position position="1"/>
    </location>
</feature>
<evidence type="ECO:0000256" key="3">
    <source>
        <dbReference type="ARBA" id="ARBA00022692"/>
    </source>
</evidence>
<keyword evidence="3 9" id="KW-0812">Transmembrane</keyword>
<evidence type="ECO:0000256" key="8">
    <source>
        <dbReference type="ARBA" id="ARBA00023224"/>
    </source>
</evidence>
<gene>
    <name evidence="10" type="ORF">ALC62_08866</name>
</gene>
<keyword evidence="8" id="KW-0807">Transducer</keyword>
<dbReference type="Pfam" id="PF02949">
    <property type="entry name" value="7tm_6"/>
    <property type="match status" value="1"/>
</dbReference>
<feature type="transmembrane region" description="Helical" evidence="9">
    <location>
        <begin position="6"/>
        <end position="23"/>
    </location>
</feature>
<evidence type="ECO:0000256" key="1">
    <source>
        <dbReference type="ARBA" id="ARBA00004141"/>
    </source>
</evidence>
<sequence>QLILSLSYVIILYIYLFVSNYTAQEITDHNEYVFTTVYNVQWYVAPLHIQKMILFLLQRGTKTFHMILGGIFVASLESAAAVRNTRIYRVSIKSRTGLISFEKINISKIAETRQTSFQKIYLLRGVATPQPQGGAGGARGE</sequence>
<dbReference type="GO" id="GO:0004984">
    <property type="term" value="F:olfactory receptor activity"/>
    <property type="evidence" value="ECO:0007669"/>
    <property type="project" value="InterPro"/>
</dbReference>
<protein>
    <submittedName>
        <fullName evidence="10">Uncharacterized protein</fullName>
    </submittedName>
</protein>
<dbReference type="EMBL" id="KQ977721">
    <property type="protein sequence ID" value="KYN00375.1"/>
    <property type="molecule type" value="Genomic_DNA"/>
</dbReference>
<keyword evidence="2" id="KW-0716">Sensory transduction</keyword>